<dbReference type="InterPro" id="IPR035919">
    <property type="entry name" value="EAL_sf"/>
</dbReference>
<keyword evidence="4" id="KW-1185">Reference proteome</keyword>
<feature type="domain" description="GGDEF" evidence="2">
    <location>
        <begin position="198"/>
        <end position="335"/>
    </location>
</feature>
<evidence type="ECO:0000259" key="2">
    <source>
        <dbReference type="PROSITE" id="PS50887"/>
    </source>
</evidence>
<dbReference type="EMBL" id="JALNMJ010000002">
    <property type="protein sequence ID" value="MCK7611422.1"/>
    <property type="molecule type" value="Genomic_DNA"/>
</dbReference>
<evidence type="ECO:0000313" key="4">
    <source>
        <dbReference type="Proteomes" id="UP001431221"/>
    </source>
</evidence>
<dbReference type="PROSITE" id="PS50887">
    <property type="entry name" value="GGDEF"/>
    <property type="match status" value="1"/>
</dbReference>
<dbReference type="RefSeq" id="WP_248151238.1">
    <property type="nucleotide sequence ID" value="NZ_JALNMJ010000002.1"/>
</dbReference>
<evidence type="ECO:0000313" key="3">
    <source>
        <dbReference type="EMBL" id="MCK7611422.1"/>
    </source>
</evidence>
<comment type="caution">
    <text evidence="3">The sequence shown here is derived from an EMBL/GenBank/DDBJ whole genome shotgun (WGS) entry which is preliminary data.</text>
</comment>
<dbReference type="PANTHER" id="PTHR33121">
    <property type="entry name" value="CYCLIC DI-GMP PHOSPHODIESTERASE PDEF"/>
    <property type="match status" value="1"/>
</dbReference>
<name>A0ABT0GPS5_9HYPH</name>
<dbReference type="CDD" id="cd01948">
    <property type="entry name" value="EAL"/>
    <property type="match status" value="1"/>
</dbReference>
<gene>
    <name evidence="3" type="ORF">M0H32_04555</name>
</gene>
<dbReference type="InterPro" id="IPR043128">
    <property type="entry name" value="Rev_trsase/Diguanyl_cyclase"/>
</dbReference>
<dbReference type="InterPro" id="IPR029787">
    <property type="entry name" value="Nucleotide_cyclase"/>
</dbReference>
<sequence length="602" mass="66939">MRFSTSEQEKLIARYAALQIHEDAKAARQSYRELLTALANWPSDNYRQVVGQSDYIEEKLGNILKSSQRVLPYLDNLDDHTATSNALIILQGIDSSLQQINQMVTQEAVRQEDGAQAVFQMYQRAQTGLFLGFLLSGLGWIFFENKRRKEQKLEAETSLDRAEQLEHQLRHDSVTGLINHRAFDEMLTSAWSGLLEDQTLSVLSIDLETRLPARNKFNQATEDALLASTADLLRHAVDQLEGVTCVARSAGKGFLLMAVADEEFGLTSPVVANRIHDIFLRPVPTALGSFLISPAIGYADSKTVERDPSDIIRNANLAVANAVNHGRRRVVTYEAAMRTEMERQTIVENALARAIEANELLPHFQPQFNLKTGRIFGVEALARWYHSELGWISPSEFIPLAERNGDIVSLGWKILETACSEVQLLPNELTVSVNLSVAQILSDDVVAMMDECLGRTGLPASRLKLEVTETTIMSDLKRIQTTLSEMRALGVGISLDDFGVGYSALSYLTDFHWDEIKIDRSFATKAVRDRKIRDILKLVLGIAETMGSDVLIEGIETVEQRDVLVDLGCANGQGYLFGGPMAIDDITTLFFSENGQRSFAGI</sequence>
<dbReference type="InterPro" id="IPR050706">
    <property type="entry name" value="Cyclic-di-GMP_PDE-like"/>
</dbReference>
<dbReference type="Pfam" id="PF00990">
    <property type="entry name" value="GGDEF"/>
    <property type="match status" value="1"/>
</dbReference>
<reference evidence="3" key="1">
    <citation type="submission" date="2022-04" db="EMBL/GenBank/DDBJ databases">
        <title>Roseibium sp. CAU 1639 isolated from mud.</title>
        <authorList>
            <person name="Kim W."/>
        </authorList>
    </citation>
    <scope>NUCLEOTIDE SEQUENCE</scope>
    <source>
        <strain evidence="3">CAU 1639</strain>
    </source>
</reference>
<accession>A0ABT0GPS5</accession>
<dbReference type="Gene3D" id="3.30.70.270">
    <property type="match status" value="1"/>
</dbReference>
<protein>
    <submittedName>
        <fullName evidence="3">EAL domain-containing protein</fullName>
    </submittedName>
</protein>
<dbReference type="InterPro" id="IPR000160">
    <property type="entry name" value="GGDEF_dom"/>
</dbReference>
<dbReference type="SUPFAM" id="SSF55073">
    <property type="entry name" value="Nucleotide cyclase"/>
    <property type="match status" value="1"/>
</dbReference>
<dbReference type="Proteomes" id="UP001431221">
    <property type="component" value="Unassembled WGS sequence"/>
</dbReference>
<dbReference type="SMART" id="SM00267">
    <property type="entry name" value="GGDEF"/>
    <property type="match status" value="1"/>
</dbReference>
<dbReference type="InterPro" id="IPR001633">
    <property type="entry name" value="EAL_dom"/>
</dbReference>
<dbReference type="PROSITE" id="PS50883">
    <property type="entry name" value="EAL"/>
    <property type="match status" value="1"/>
</dbReference>
<dbReference type="SUPFAM" id="SSF141868">
    <property type="entry name" value="EAL domain-like"/>
    <property type="match status" value="1"/>
</dbReference>
<dbReference type="SMART" id="SM00052">
    <property type="entry name" value="EAL"/>
    <property type="match status" value="1"/>
</dbReference>
<evidence type="ECO:0000259" key="1">
    <source>
        <dbReference type="PROSITE" id="PS50883"/>
    </source>
</evidence>
<organism evidence="3 4">
    <name type="scientific">Roseibium sediminicola</name>
    <dbReference type="NCBI Taxonomy" id="2933272"/>
    <lineage>
        <taxon>Bacteria</taxon>
        <taxon>Pseudomonadati</taxon>
        <taxon>Pseudomonadota</taxon>
        <taxon>Alphaproteobacteria</taxon>
        <taxon>Hyphomicrobiales</taxon>
        <taxon>Stappiaceae</taxon>
        <taxon>Roseibium</taxon>
    </lineage>
</organism>
<proteinExistence type="predicted"/>
<feature type="domain" description="EAL" evidence="1">
    <location>
        <begin position="344"/>
        <end position="594"/>
    </location>
</feature>
<dbReference type="Gene3D" id="3.20.20.450">
    <property type="entry name" value="EAL domain"/>
    <property type="match status" value="1"/>
</dbReference>
<dbReference type="PANTHER" id="PTHR33121:SF70">
    <property type="entry name" value="SIGNALING PROTEIN YKOW"/>
    <property type="match status" value="1"/>
</dbReference>
<dbReference type="Pfam" id="PF00563">
    <property type="entry name" value="EAL"/>
    <property type="match status" value="1"/>
</dbReference>